<keyword evidence="5" id="KW-1185">Reference proteome</keyword>
<dbReference type="GO" id="GO:0001216">
    <property type="term" value="F:DNA-binding transcription activator activity"/>
    <property type="evidence" value="ECO:0000318"/>
    <property type="project" value="GO_Central"/>
</dbReference>
<feature type="compositionally biased region" description="Low complexity" evidence="2">
    <location>
        <begin position="214"/>
        <end position="226"/>
    </location>
</feature>
<dbReference type="Proteomes" id="UP000008311">
    <property type="component" value="Unassembled WGS sequence"/>
</dbReference>
<feature type="region of interest" description="Disordered" evidence="2">
    <location>
        <begin position="213"/>
        <end position="236"/>
    </location>
</feature>
<dbReference type="PANTHER" id="PTHR31301:SF21">
    <property type="entry name" value="LOB DOMAIN-CONTAINING PROTEIN 27-RELATED"/>
    <property type="match status" value="1"/>
</dbReference>
<dbReference type="OMA" id="WIAPERE"/>
<sequence>MYGSSSNSSSTSSKDIRSTESRACAACSYQRRKCEPDCFYAPYFPADARNDFRNVNRLFGLAKFMKILNGLNDSGQKGDAARSMIYEANARAKFPVGGCSQIISIFQYDIEYIEMVLKIVRNWIAPERELASSSSSSSNPPPIHNAAQFIGYGPNQEIQVQELMQRENQEGERDQKNAFQRELARSSYCNNPPIHNGIQGYDVNQEIQEQELMQQDNQEQELTQQENQERATTEADEFSLSVEELELLVGMFDR</sequence>
<reference evidence="5" key="1">
    <citation type="journal article" date="2010" name="Nat. Biotechnol.">
        <title>Draft genome sequence of the oilseed species Ricinus communis.</title>
        <authorList>
            <person name="Chan A.P."/>
            <person name="Crabtree J."/>
            <person name="Zhao Q."/>
            <person name="Lorenzi H."/>
            <person name="Orvis J."/>
            <person name="Puiu D."/>
            <person name="Melake-Berhan A."/>
            <person name="Jones K.M."/>
            <person name="Redman J."/>
            <person name="Chen G."/>
            <person name="Cahoon E.B."/>
            <person name="Gedil M."/>
            <person name="Stanke M."/>
            <person name="Haas B.J."/>
            <person name="Wortman J.R."/>
            <person name="Fraser-Liggett C.M."/>
            <person name="Ravel J."/>
            <person name="Rabinowicz P.D."/>
        </authorList>
    </citation>
    <scope>NUCLEOTIDE SEQUENCE [LARGE SCALE GENOMIC DNA]</scope>
    <source>
        <strain evidence="5">cv. Hale</strain>
    </source>
</reference>
<dbReference type="STRING" id="3988.B9RRR4"/>
<evidence type="ECO:0000256" key="1">
    <source>
        <dbReference type="ARBA" id="ARBA00005474"/>
    </source>
</evidence>
<dbReference type="EMBL" id="EQ973807">
    <property type="protein sequence ID" value="EEF45774.1"/>
    <property type="molecule type" value="Genomic_DNA"/>
</dbReference>
<accession>B9RRR4</accession>
<protein>
    <submittedName>
        <fullName evidence="4">LOB domain-containing protein, putative</fullName>
    </submittedName>
</protein>
<dbReference type="GO" id="GO:0005634">
    <property type="term" value="C:nucleus"/>
    <property type="evidence" value="ECO:0000318"/>
    <property type="project" value="GO_Central"/>
</dbReference>
<comment type="similarity">
    <text evidence="1">Belongs to the LOB domain-containing protein family.</text>
</comment>
<dbReference type="PANTHER" id="PTHR31301">
    <property type="entry name" value="LOB DOMAIN-CONTAINING PROTEIN 4-RELATED"/>
    <property type="match status" value="1"/>
</dbReference>
<dbReference type="Pfam" id="PF03195">
    <property type="entry name" value="LOB"/>
    <property type="match status" value="1"/>
</dbReference>
<evidence type="ECO:0000313" key="5">
    <source>
        <dbReference type="Proteomes" id="UP000008311"/>
    </source>
</evidence>
<evidence type="ECO:0000256" key="2">
    <source>
        <dbReference type="SAM" id="MobiDB-lite"/>
    </source>
</evidence>
<organism evidence="4 5">
    <name type="scientific">Ricinus communis</name>
    <name type="common">Castor bean</name>
    <dbReference type="NCBI Taxonomy" id="3988"/>
    <lineage>
        <taxon>Eukaryota</taxon>
        <taxon>Viridiplantae</taxon>
        <taxon>Streptophyta</taxon>
        <taxon>Embryophyta</taxon>
        <taxon>Tracheophyta</taxon>
        <taxon>Spermatophyta</taxon>
        <taxon>Magnoliopsida</taxon>
        <taxon>eudicotyledons</taxon>
        <taxon>Gunneridae</taxon>
        <taxon>Pentapetalae</taxon>
        <taxon>rosids</taxon>
        <taxon>fabids</taxon>
        <taxon>Malpighiales</taxon>
        <taxon>Euphorbiaceae</taxon>
        <taxon>Acalyphoideae</taxon>
        <taxon>Acalypheae</taxon>
        <taxon>Ricinus</taxon>
    </lineage>
</organism>
<dbReference type="InParanoid" id="B9RRR4"/>
<dbReference type="InterPro" id="IPR004883">
    <property type="entry name" value="LOB"/>
</dbReference>
<proteinExistence type="inferred from homology"/>
<feature type="domain" description="LOB" evidence="3">
    <location>
        <begin position="22"/>
        <end position="124"/>
    </location>
</feature>
<name>B9RRR4_RICCO</name>
<dbReference type="OrthoDB" id="1893065at2759"/>
<dbReference type="AlphaFoldDB" id="B9RRR4"/>
<evidence type="ECO:0000259" key="3">
    <source>
        <dbReference type="PROSITE" id="PS50891"/>
    </source>
</evidence>
<dbReference type="GO" id="GO:0009556">
    <property type="term" value="P:microsporogenesis"/>
    <property type="evidence" value="ECO:0000318"/>
    <property type="project" value="GO_Central"/>
</dbReference>
<dbReference type="PROSITE" id="PS50891">
    <property type="entry name" value="LOB"/>
    <property type="match status" value="1"/>
</dbReference>
<dbReference type="GO" id="GO:0006355">
    <property type="term" value="P:regulation of DNA-templated transcription"/>
    <property type="evidence" value="ECO:0000318"/>
    <property type="project" value="GO_Central"/>
</dbReference>
<evidence type="ECO:0000313" key="4">
    <source>
        <dbReference type="EMBL" id="EEF45774.1"/>
    </source>
</evidence>
<gene>
    <name evidence="4" type="ORF">RCOM_0797330</name>
</gene>